<evidence type="ECO:0000256" key="1">
    <source>
        <dbReference type="SAM" id="Phobius"/>
    </source>
</evidence>
<dbReference type="AlphaFoldDB" id="A0A1C6VNM3"/>
<feature type="transmembrane region" description="Helical" evidence="1">
    <location>
        <begin position="57"/>
        <end position="80"/>
    </location>
</feature>
<proteinExistence type="predicted"/>
<keyword evidence="1" id="KW-0812">Transmembrane</keyword>
<protein>
    <submittedName>
        <fullName evidence="2">Uncharacterized protein</fullName>
    </submittedName>
</protein>
<gene>
    <name evidence="2" type="ORF">GA0070608_3567</name>
</gene>
<reference evidence="3" key="1">
    <citation type="submission" date="2016-06" db="EMBL/GenBank/DDBJ databases">
        <authorList>
            <person name="Varghese N."/>
            <person name="Submissions Spin"/>
        </authorList>
    </citation>
    <scope>NUCLEOTIDE SEQUENCE [LARGE SCALE GENOMIC DNA]</scope>
    <source>
        <strain evidence="3">DSM 43363</strain>
    </source>
</reference>
<organism evidence="2 3">
    <name type="scientific">Micromonospora peucetia</name>
    <dbReference type="NCBI Taxonomy" id="47871"/>
    <lineage>
        <taxon>Bacteria</taxon>
        <taxon>Bacillati</taxon>
        <taxon>Actinomycetota</taxon>
        <taxon>Actinomycetes</taxon>
        <taxon>Micromonosporales</taxon>
        <taxon>Micromonosporaceae</taxon>
        <taxon>Micromonospora</taxon>
    </lineage>
</organism>
<keyword evidence="1" id="KW-0472">Membrane</keyword>
<evidence type="ECO:0000313" key="2">
    <source>
        <dbReference type="EMBL" id="SCL67694.1"/>
    </source>
</evidence>
<feature type="transmembrane region" description="Helical" evidence="1">
    <location>
        <begin position="26"/>
        <end position="45"/>
    </location>
</feature>
<name>A0A1C6VNM3_9ACTN</name>
<dbReference type="Proteomes" id="UP000199343">
    <property type="component" value="Unassembled WGS sequence"/>
</dbReference>
<sequence length="99" mass="11122">MDVSCVRLKESELRLPREPHPIDRPVITVLMIIFFGLGAVAASGWNGDGGRFQPIAAVLAVVLFGCFLILFAIFWVGWLMRGHELWREEWRRPGGGNSD</sequence>
<evidence type="ECO:0000313" key="3">
    <source>
        <dbReference type="Proteomes" id="UP000199343"/>
    </source>
</evidence>
<accession>A0A1C6VNM3</accession>
<keyword evidence="1" id="KW-1133">Transmembrane helix</keyword>
<dbReference type="EMBL" id="FMIC01000002">
    <property type="protein sequence ID" value="SCL67694.1"/>
    <property type="molecule type" value="Genomic_DNA"/>
</dbReference>